<name>A0ABN7B4Q4_9HEMI</name>
<proteinExistence type="predicted"/>
<dbReference type="EMBL" id="AP028918">
    <property type="protein sequence ID" value="BES99401.1"/>
    <property type="molecule type" value="Genomic_DNA"/>
</dbReference>
<dbReference type="PANTHER" id="PTHR35317:SF40">
    <property type="entry name" value="CCHC-TYPE DOMAIN-CONTAINING PROTEIN"/>
    <property type="match status" value="1"/>
</dbReference>
<sequence>MDSNGSCLPVVEKLRGSENYRSWKFQMTNVLKHEALWVCIAGFSEDDRTPADQKARKEEKALSKINLSVDKCVYPHVESAETAKIAWERLQEAFDGVGLFTSLSLLRRLCTLRLDAFNSTEEYVNEAMSVSTKLQDIREPVPDKFLAAVVLQGLPDSYKPMIMALQNSVLSSHLTLSNRLSFKTNLGKVTTVMKISMRNVANRLCILRAFARKSIAPDVNNRHIGPANAVVPQKTKIVILLVERREKGSFSSRNKSEG</sequence>
<reference evidence="1 2" key="1">
    <citation type="submission" date="2023-09" db="EMBL/GenBank/DDBJ databases">
        <title>Nesidiocoris tenuis whole genome shotgun sequence.</title>
        <authorList>
            <person name="Shibata T."/>
            <person name="Shimoda M."/>
            <person name="Kobayashi T."/>
            <person name="Uehara T."/>
        </authorList>
    </citation>
    <scope>NUCLEOTIDE SEQUENCE [LARGE SCALE GENOMIC DNA]</scope>
    <source>
        <strain evidence="1 2">Japan</strain>
    </source>
</reference>
<accession>A0ABN7B4Q4</accession>
<keyword evidence="2" id="KW-1185">Reference proteome</keyword>
<organism evidence="1 2">
    <name type="scientific">Nesidiocoris tenuis</name>
    <dbReference type="NCBI Taxonomy" id="355587"/>
    <lineage>
        <taxon>Eukaryota</taxon>
        <taxon>Metazoa</taxon>
        <taxon>Ecdysozoa</taxon>
        <taxon>Arthropoda</taxon>
        <taxon>Hexapoda</taxon>
        <taxon>Insecta</taxon>
        <taxon>Pterygota</taxon>
        <taxon>Neoptera</taxon>
        <taxon>Paraneoptera</taxon>
        <taxon>Hemiptera</taxon>
        <taxon>Heteroptera</taxon>
        <taxon>Panheteroptera</taxon>
        <taxon>Cimicomorpha</taxon>
        <taxon>Miridae</taxon>
        <taxon>Dicyphina</taxon>
        <taxon>Nesidiocoris</taxon>
    </lineage>
</organism>
<evidence type="ECO:0000313" key="2">
    <source>
        <dbReference type="Proteomes" id="UP001307889"/>
    </source>
</evidence>
<dbReference type="PANTHER" id="PTHR35317">
    <property type="entry name" value="OS04G0629600 PROTEIN"/>
    <property type="match status" value="1"/>
</dbReference>
<dbReference type="Pfam" id="PF14223">
    <property type="entry name" value="Retrotran_gag_2"/>
    <property type="match status" value="1"/>
</dbReference>
<gene>
    <name evidence="1" type="ORF">NTJ_12218</name>
</gene>
<dbReference type="Proteomes" id="UP001307889">
    <property type="component" value="Chromosome 10"/>
</dbReference>
<protein>
    <submittedName>
        <fullName evidence="1">ZnF_C2HC</fullName>
    </submittedName>
</protein>
<evidence type="ECO:0000313" key="1">
    <source>
        <dbReference type="EMBL" id="BES99401.1"/>
    </source>
</evidence>